<keyword evidence="1" id="KW-1133">Transmembrane helix</keyword>
<comment type="caution">
    <text evidence="2">The sequence shown here is derived from an EMBL/GenBank/DDBJ whole genome shotgun (WGS) entry which is preliminary data.</text>
</comment>
<keyword evidence="1" id="KW-0812">Transmembrane</keyword>
<dbReference type="AlphaFoldDB" id="A0A7C4BBK9"/>
<accession>A0A7C4BBK9</accession>
<evidence type="ECO:0000313" key="2">
    <source>
        <dbReference type="EMBL" id="HGI87401.1"/>
    </source>
</evidence>
<keyword evidence="1" id="KW-0472">Membrane</keyword>
<dbReference type="EMBL" id="DTFF01000024">
    <property type="protein sequence ID" value="HGI87401.1"/>
    <property type="molecule type" value="Genomic_DNA"/>
</dbReference>
<sequence>MKARKSIDFLFSTISHLILLTFLFLSVINVDIIFSHSLDYELVSGEEPLYEFTAFAVLLDEELSLVRLKF</sequence>
<evidence type="ECO:0000256" key="1">
    <source>
        <dbReference type="SAM" id="Phobius"/>
    </source>
</evidence>
<reference evidence="2" key="1">
    <citation type="journal article" date="2020" name="mSystems">
        <title>Genome- and Community-Level Interaction Insights into Carbon Utilization and Element Cycling Functions of Hydrothermarchaeota in Hydrothermal Sediment.</title>
        <authorList>
            <person name="Zhou Z."/>
            <person name="Liu Y."/>
            <person name="Xu W."/>
            <person name="Pan J."/>
            <person name="Luo Z.H."/>
            <person name="Li M."/>
        </authorList>
    </citation>
    <scope>NUCLEOTIDE SEQUENCE [LARGE SCALE GENOMIC DNA]</scope>
    <source>
        <strain evidence="2">SpSt-732</strain>
    </source>
</reference>
<protein>
    <submittedName>
        <fullName evidence="2">Uncharacterized protein</fullName>
    </submittedName>
</protein>
<organism evidence="2">
    <name type="scientific">Ignisphaera aggregans</name>
    <dbReference type="NCBI Taxonomy" id="334771"/>
    <lineage>
        <taxon>Archaea</taxon>
        <taxon>Thermoproteota</taxon>
        <taxon>Thermoprotei</taxon>
        <taxon>Desulfurococcales</taxon>
        <taxon>Desulfurococcaceae</taxon>
        <taxon>Ignisphaera</taxon>
    </lineage>
</organism>
<gene>
    <name evidence="2" type="ORF">ENV14_03300</name>
</gene>
<name>A0A7C4BBK9_9CREN</name>
<proteinExistence type="predicted"/>
<feature type="transmembrane region" description="Helical" evidence="1">
    <location>
        <begin position="7"/>
        <end position="28"/>
    </location>
</feature>